<organism evidence="3 4">
    <name type="scientific">Pseudomonas haemolytica</name>
    <dbReference type="NCBI Taxonomy" id="2600065"/>
    <lineage>
        <taxon>Bacteria</taxon>
        <taxon>Pseudomonadati</taxon>
        <taxon>Pseudomonadota</taxon>
        <taxon>Gammaproteobacteria</taxon>
        <taxon>Pseudomonadales</taxon>
        <taxon>Pseudomonadaceae</taxon>
        <taxon>Pseudomonas</taxon>
    </lineage>
</organism>
<evidence type="ECO:0000256" key="1">
    <source>
        <dbReference type="SAM" id="Phobius"/>
    </source>
</evidence>
<protein>
    <recommendedName>
        <fullName evidence="6">EpsG family protein</fullName>
    </recommendedName>
</protein>
<gene>
    <name evidence="3" type="ORF">FRT59_05040</name>
    <name evidence="2" type="ORF">JJD71_21090</name>
</gene>
<feature type="transmembrane region" description="Helical" evidence="1">
    <location>
        <begin position="262"/>
        <end position="284"/>
    </location>
</feature>
<feature type="transmembrane region" description="Helical" evidence="1">
    <location>
        <begin position="127"/>
        <end position="147"/>
    </location>
</feature>
<keyword evidence="1" id="KW-0812">Transmembrane</keyword>
<sequence>MMRLFVFIALVIVKVGFFFVFISNPTTLFSGGSDADFYDAYALGEESLTSSVWPDWLRALNEVGLYSRVGVSIFLMVLGVIVIPILCGRLALVKAYPYKTRVCLGIAIAISMYPTLFYYTLDIYRDVFMLFVFLSGLLFVKWSIHALSPLQKTFYVLVVFAHCYLLYLFRGYLGFAFFISYLGFFMFRVRKLSFFLHVVPMLIVLNVFYILGLFEPLMAYRGLFDGVEGGASLGIRFDSALMFIPDFTLNLLYQLFGLYFPNIMAIFVFFLESIPFAIAFFYVVKNRSYADSFVNFMVAFSIVYSIIWLLGNDNLGTAMRLRMYAYVSFIICSLIIYQRKKLFLQEQTAS</sequence>
<feature type="transmembrane region" description="Helical" evidence="1">
    <location>
        <begin position="194"/>
        <end position="214"/>
    </location>
</feature>
<dbReference type="AlphaFoldDB" id="A0A5P1D7M1"/>
<feature type="transmembrane region" description="Helical" evidence="1">
    <location>
        <begin position="317"/>
        <end position="337"/>
    </location>
</feature>
<dbReference type="Proteomes" id="UP000620382">
    <property type="component" value="Unassembled WGS sequence"/>
</dbReference>
<keyword evidence="5" id="KW-1185">Reference proteome</keyword>
<feature type="transmembrane region" description="Helical" evidence="1">
    <location>
        <begin position="65"/>
        <end position="90"/>
    </location>
</feature>
<keyword evidence="1" id="KW-0472">Membrane</keyword>
<dbReference type="RefSeq" id="WP_153870557.1">
    <property type="nucleotide sequence ID" value="NZ_JAEKCT010000007.1"/>
</dbReference>
<dbReference type="EMBL" id="VOIW01000001">
    <property type="protein sequence ID" value="MRJ36346.1"/>
    <property type="molecule type" value="Genomic_DNA"/>
</dbReference>
<evidence type="ECO:0000313" key="5">
    <source>
        <dbReference type="Proteomes" id="UP000620382"/>
    </source>
</evidence>
<evidence type="ECO:0008006" key="6">
    <source>
        <dbReference type="Google" id="ProtNLM"/>
    </source>
</evidence>
<evidence type="ECO:0000313" key="2">
    <source>
        <dbReference type="EMBL" id="MBK3461567.1"/>
    </source>
</evidence>
<evidence type="ECO:0000313" key="4">
    <source>
        <dbReference type="Proteomes" id="UP000408764"/>
    </source>
</evidence>
<accession>A0A5P1D7M1</accession>
<dbReference type="Proteomes" id="UP000408764">
    <property type="component" value="Unassembled WGS sequence"/>
</dbReference>
<feature type="transmembrane region" description="Helical" evidence="1">
    <location>
        <begin position="293"/>
        <end position="311"/>
    </location>
</feature>
<feature type="transmembrane region" description="Helical" evidence="1">
    <location>
        <begin position="154"/>
        <end position="182"/>
    </location>
</feature>
<keyword evidence="1" id="KW-1133">Transmembrane helix</keyword>
<proteinExistence type="predicted"/>
<dbReference type="EMBL" id="JAENSR010000006">
    <property type="protein sequence ID" value="MBK3461567.1"/>
    <property type="molecule type" value="Genomic_DNA"/>
</dbReference>
<reference evidence="2 5" key="2">
    <citation type="submission" date="2021-01" db="EMBL/GenBank/DDBJ databases">
        <title>Antibiotic resistance and phylogeny of Pseudomonas spp. isolated over three decades from chicken meat in the Norwegian food chain.</title>
        <authorList>
            <person name="Moen B."/>
        </authorList>
    </citation>
    <scope>NUCLEOTIDE SEQUENCE [LARGE SCALE GENOMIC DNA]</scope>
    <source>
        <strain evidence="2 5">MF6766</strain>
    </source>
</reference>
<dbReference type="OrthoDB" id="2162143at2"/>
<reference evidence="3 4" key="1">
    <citation type="submission" date="2019-08" db="EMBL/GenBank/DDBJ databases">
        <title>Pseudomonas haemolytica sp. nov. isolated from raw milk and skim milk concentrate.</title>
        <authorList>
            <person name="Hofmann K."/>
            <person name="Huptas C."/>
            <person name="Doll E."/>
            <person name="Scherer S."/>
            <person name="Wenning M."/>
        </authorList>
    </citation>
    <scope>NUCLEOTIDE SEQUENCE [LARGE SCALE GENOMIC DNA]</scope>
    <source>
        <strain evidence="3 4">DSM 108987</strain>
    </source>
</reference>
<name>A0A5P1D7M1_9PSED</name>
<comment type="caution">
    <text evidence="3">The sequence shown here is derived from an EMBL/GenBank/DDBJ whole genome shotgun (WGS) entry which is preliminary data.</text>
</comment>
<evidence type="ECO:0000313" key="3">
    <source>
        <dbReference type="EMBL" id="MRJ36346.1"/>
    </source>
</evidence>